<gene>
    <name evidence="2" type="primary">rbfA</name>
    <name evidence="3" type="ORF">ATN01_01865</name>
</gene>
<dbReference type="PANTHER" id="PTHR33515">
    <property type="entry name" value="RIBOSOME-BINDING FACTOR A, CHLOROPLASTIC-RELATED"/>
    <property type="match status" value="1"/>
</dbReference>
<comment type="function">
    <text evidence="2">One of several proteins that assist in the late maturation steps of the functional core of the 30S ribosomal subunit. Associates with free 30S ribosomal subunits (but not with 30S subunits that are part of 70S ribosomes or polysomes). Required for efficient processing of 16S rRNA. May interact with the 5'-terminal helix region of 16S rRNA.</text>
</comment>
<dbReference type="PATRIC" id="fig|118101.4.peg.372"/>
<name>A0A1B2H8M0_BUCDN</name>
<comment type="similarity">
    <text evidence="2">Belongs to the RbfA family.</text>
</comment>
<evidence type="ECO:0000256" key="2">
    <source>
        <dbReference type="HAMAP-Rule" id="MF_00003"/>
    </source>
</evidence>
<dbReference type="GO" id="GO:0030490">
    <property type="term" value="P:maturation of SSU-rRNA"/>
    <property type="evidence" value="ECO:0007669"/>
    <property type="project" value="UniProtKB-UniRule"/>
</dbReference>
<reference evidence="3 4" key="1">
    <citation type="submission" date="2015-11" db="EMBL/GenBank/DDBJ databases">
        <title>The complete genome of Buchnera aphidicola from Diuraphis noxia biotype SAM.</title>
        <authorList>
            <person name="Burger N.F.V."/>
            <person name="Oberholster A.-M."/>
        </authorList>
    </citation>
    <scope>NUCLEOTIDE SEQUENCE [LARGE SCALE GENOMIC DNA]</scope>
    <source>
        <strain evidence="3">SAM</strain>
    </source>
</reference>
<dbReference type="Gene3D" id="3.30.300.20">
    <property type="match status" value="1"/>
</dbReference>
<dbReference type="GO" id="GO:0043024">
    <property type="term" value="F:ribosomal small subunit binding"/>
    <property type="evidence" value="ECO:0007669"/>
    <property type="project" value="TreeGrafter"/>
</dbReference>
<dbReference type="SUPFAM" id="SSF89919">
    <property type="entry name" value="Ribosome-binding factor A, RbfA"/>
    <property type="match status" value="1"/>
</dbReference>
<dbReference type="GO" id="GO:0005829">
    <property type="term" value="C:cytosol"/>
    <property type="evidence" value="ECO:0007669"/>
    <property type="project" value="TreeGrafter"/>
</dbReference>
<dbReference type="PANTHER" id="PTHR33515:SF1">
    <property type="entry name" value="RIBOSOME-BINDING FACTOR A, CHLOROPLASTIC-RELATED"/>
    <property type="match status" value="1"/>
</dbReference>
<dbReference type="InterPro" id="IPR023799">
    <property type="entry name" value="RbfA_dom_sf"/>
</dbReference>
<dbReference type="Proteomes" id="UP000093070">
    <property type="component" value="Chromosome"/>
</dbReference>
<dbReference type="HAMAP" id="MF_00003">
    <property type="entry name" value="RbfA"/>
    <property type="match status" value="1"/>
</dbReference>
<keyword evidence="1 2" id="KW-0690">Ribosome biogenesis</keyword>
<dbReference type="InterPro" id="IPR000238">
    <property type="entry name" value="RbfA"/>
</dbReference>
<comment type="subunit">
    <text evidence="2">Monomer. Binds 30S ribosomal subunits, but not 50S ribosomal subunits or 70S ribosomes.</text>
</comment>
<evidence type="ECO:0000313" key="3">
    <source>
        <dbReference type="EMBL" id="ANZ22581.1"/>
    </source>
</evidence>
<sequence length="132" mass="15302">MEKLFHRSVRIAQELQKKIAVIIQYSLKDPRIKTFITVSEVKVSKDLSHAQIFVSFLKNEDELNIKTLLIILNNASSYIRKLLCKTMKLRIVPNIVFYHDKSFLIGNHISKLLDNVSKKNKNSLCYGNIKGR</sequence>
<dbReference type="InterPro" id="IPR020053">
    <property type="entry name" value="Ribosome-bd_factorA_CS"/>
</dbReference>
<dbReference type="STRING" id="118101.ATN01_01865"/>
<evidence type="ECO:0000313" key="4">
    <source>
        <dbReference type="Proteomes" id="UP000093070"/>
    </source>
</evidence>
<dbReference type="RefSeq" id="WP_075433403.1">
    <property type="nucleotide sequence ID" value="NZ_CP013259.1"/>
</dbReference>
<dbReference type="EMBL" id="CP013259">
    <property type="protein sequence ID" value="ANZ22581.1"/>
    <property type="molecule type" value="Genomic_DNA"/>
</dbReference>
<dbReference type="OrthoDB" id="307788at2"/>
<dbReference type="NCBIfam" id="TIGR00082">
    <property type="entry name" value="rbfA"/>
    <property type="match status" value="1"/>
</dbReference>
<evidence type="ECO:0000256" key="1">
    <source>
        <dbReference type="ARBA" id="ARBA00022517"/>
    </source>
</evidence>
<organism evidence="3 4">
    <name type="scientific">Buchnera aphidicola subsp. Diuraphis noxia</name>
    <dbReference type="NCBI Taxonomy" id="118101"/>
    <lineage>
        <taxon>Bacteria</taxon>
        <taxon>Pseudomonadati</taxon>
        <taxon>Pseudomonadota</taxon>
        <taxon>Gammaproteobacteria</taxon>
        <taxon>Enterobacterales</taxon>
        <taxon>Erwiniaceae</taxon>
        <taxon>Buchnera</taxon>
    </lineage>
</organism>
<dbReference type="AlphaFoldDB" id="A0A1B2H8M0"/>
<dbReference type="Pfam" id="PF02033">
    <property type="entry name" value="RBFA"/>
    <property type="match status" value="1"/>
</dbReference>
<proteinExistence type="inferred from homology"/>
<accession>A0A1B2H8M0</accession>
<protein>
    <recommendedName>
        <fullName evidence="2">Ribosome-binding factor A</fullName>
    </recommendedName>
</protein>
<dbReference type="PROSITE" id="PS01319">
    <property type="entry name" value="RBFA"/>
    <property type="match status" value="1"/>
</dbReference>
<dbReference type="InterPro" id="IPR015946">
    <property type="entry name" value="KH_dom-like_a/b"/>
</dbReference>
<comment type="subcellular location">
    <subcellularLocation>
        <location evidence="2">Cytoplasm</location>
    </subcellularLocation>
</comment>
<keyword evidence="2" id="KW-0963">Cytoplasm</keyword>